<reference evidence="2 3" key="1">
    <citation type="journal article" date="2024" name="G3 (Bethesda)">
        <title>Genome assembly of Hibiscus sabdariffa L. provides insights into metabolisms of medicinal natural products.</title>
        <authorList>
            <person name="Kim T."/>
        </authorList>
    </citation>
    <scope>NUCLEOTIDE SEQUENCE [LARGE SCALE GENOMIC DNA]</scope>
    <source>
        <strain evidence="2">TK-2024</strain>
        <tissue evidence="2">Old leaves</tissue>
    </source>
</reference>
<organism evidence="2 3">
    <name type="scientific">Hibiscus sabdariffa</name>
    <name type="common">roselle</name>
    <dbReference type="NCBI Taxonomy" id="183260"/>
    <lineage>
        <taxon>Eukaryota</taxon>
        <taxon>Viridiplantae</taxon>
        <taxon>Streptophyta</taxon>
        <taxon>Embryophyta</taxon>
        <taxon>Tracheophyta</taxon>
        <taxon>Spermatophyta</taxon>
        <taxon>Magnoliopsida</taxon>
        <taxon>eudicotyledons</taxon>
        <taxon>Gunneridae</taxon>
        <taxon>Pentapetalae</taxon>
        <taxon>rosids</taxon>
        <taxon>malvids</taxon>
        <taxon>Malvales</taxon>
        <taxon>Malvaceae</taxon>
        <taxon>Malvoideae</taxon>
        <taxon>Hibiscus</taxon>
    </lineage>
</organism>
<dbReference type="EMBL" id="JBBPBN010000034">
    <property type="protein sequence ID" value="KAK9003167.1"/>
    <property type="molecule type" value="Genomic_DNA"/>
</dbReference>
<protein>
    <recommendedName>
        <fullName evidence="1">MATH domain-containing protein</fullName>
    </recommendedName>
</protein>
<dbReference type="Gene3D" id="2.60.210.10">
    <property type="entry name" value="Apoptosis, Tumor Necrosis Factor Receptor Associated Protein 2, Chain A"/>
    <property type="match status" value="2"/>
</dbReference>
<dbReference type="PANTHER" id="PTHR46162">
    <property type="entry name" value="TRAF-LIKE FAMILY PROTEIN"/>
    <property type="match status" value="1"/>
</dbReference>
<feature type="domain" description="MATH" evidence="1">
    <location>
        <begin position="66"/>
        <end position="202"/>
    </location>
</feature>
<dbReference type="CDD" id="cd00121">
    <property type="entry name" value="MATH"/>
    <property type="match status" value="2"/>
</dbReference>
<dbReference type="PROSITE" id="PS50144">
    <property type="entry name" value="MATH"/>
    <property type="match status" value="2"/>
</dbReference>
<evidence type="ECO:0000313" key="3">
    <source>
        <dbReference type="Proteomes" id="UP001396334"/>
    </source>
</evidence>
<evidence type="ECO:0000259" key="1">
    <source>
        <dbReference type="PROSITE" id="PS50144"/>
    </source>
</evidence>
<dbReference type="Pfam" id="PF22486">
    <property type="entry name" value="MATH_2"/>
    <property type="match status" value="2"/>
</dbReference>
<accession>A0ABR2QR63</accession>
<name>A0ABR2QR63_9ROSI</name>
<comment type="caution">
    <text evidence="2">The sequence shown here is derived from an EMBL/GenBank/DDBJ whole genome shotgun (WGS) entry which is preliminary data.</text>
</comment>
<sequence length="402" mass="45303">MLAVWSSLGENEQACRSRKGAGWSLGLVWDWAMLHPLNLYPKMNTANSVYNNPDDQVARSISEAAPRHYILKIMSFSFLAKTGIEKYESGEFDAGGYKWKLVLFPQGNKSRNVKEHLSLYLVFADVASLIRLDSEIHAVFRFFLLDQTKDNYLIVHDATGKDRRFHGSKHLWGFDQLIPIRTFNDVGNGYLLDDSCVFGAEVFVTKEMSSGKGECLSMIKDAISSKHVWKIENFSNLDSEYQESQQFSAANHKCKILTWVALRRHPEDKPVLFSGIPCLSSLKRTVGVLKVDDSSLTIQLFPKGRRHGSGTHISIYLALVDSDTLQDGSKILAEFTLRMKDQQQSRHIAGKVSHWFSESSKESGWENFVSLAYFYHTSSGCLVNDTCTVEAEVTVHAIANTL</sequence>
<dbReference type="SMART" id="SM00061">
    <property type="entry name" value="MATH"/>
    <property type="match status" value="2"/>
</dbReference>
<evidence type="ECO:0000313" key="2">
    <source>
        <dbReference type="EMBL" id="KAK9003167.1"/>
    </source>
</evidence>
<dbReference type="PANTHER" id="PTHR46162:SF2">
    <property type="entry name" value="ANKYRIN REPEAT-CONTAINING PROTEIN-RELATED"/>
    <property type="match status" value="1"/>
</dbReference>
<gene>
    <name evidence="2" type="ORF">V6N11_060734</name>
</gene>
<feature type="domain" description="MATH" evidence="1">
    <location>
        <begin position="224"/>
        <end position="393"/>
    </location>
</feature>
<keyword evidence="3" id="KW-1185">Reference proteome</keyword>
<dbReference type="SUPFAM" id="SSF49599">
    <property type="entry name" value="TRAF domain-like"/>
    <property type="match status" value="3"/>
</dbReference>
<dbReference type="InterPro" id="IPR002083">
    <property type="entry name" value="MATH/TRAF_dom"/>
</dbReference>
<dbReference type="Proteomes" id="UP001396334">
    <property type="component" value="Unassembled WGS sequence"/>
</dbReference>
<dbReference type="InterPro" id="IPR008974">
    <property type="entry name" value="TRAF-like"/>
</dbReference>
<proteinExistence type="predicted"/>